<dbReference type="Proteomes" id="UP000076154">
    <property type="component" value="Unassembled WGS sequence"/>
</dbReference>
<dbReference type="InParanoid" id="A0A369K0M3"/>
<evidence type="ECO:0000256" key="2">
    <source>
        <dbReference type="SAM" id="MobiDB-lite"/>
    </source>
</evidence>
<evidence type="ECO:0000313" key="4">
    <source>
        <dbReference type="EMBL" id="RDB27142.1"/>
    </source>
</evidence>
<accession>A0A369K0M3</accession>
<name>A0A369K0M3_HYPMA</name>
<evidence type="ECO:0000256" key="1">
    <source>
        <dbReference type="SAM" id="Coils"/>
    </source>
</evidence>
<keyword evidence="5" id="KW-1185">Reference proteome</keyword>
<sequence length="365" mass="42666">MAGNAMFSSNVALLLRTRTILMATQRRAKRPPLRPDTVRAARNSNEDNNTTGRQPEKIFAVVLLCILVFAPMFSISGVALDRHLRSKYYTDMREQWSLEKQQHNIAQRKWHSKEAQWRLAEAEHIARREKYIREEGEARERIRQWDEELRQKKAAWDRELQQKKEGWERELREKQEQERRTREAMRLYWSNVKGSERCEENGVMAYSGRLENLLPTIDAIEACKATSVTIHGVTYPSPSYCEDRGYGDIIGHWVVKNEAVCSTYWEYFKDKANLKYSSIVLVSMLNPPYQTGMHHTGIWLSITNRSLQRIEAPLGGLRSGDNPERMCFTTPATMYGQYFERPTSCPEWGKYGYWGIWNIPDDGCR</sequence>
<feature type="coiled-coil region" evidence="1">
    <location>
        <begin position="128"/>
        <end position="184"/>
    </location>
</feature>
<gene>
    <name evidence="4" type="ORF">Hypma_004593</name>
</gene>
<dbReference type="OrthoDB" id="3153758at2759"/>
<keyword evidence="1" id="KW-0175">Coiled coil</keyword>
<feature type="region of interest" description="Disordered" evidence="2">
    <location>
        <begin position="28"/>
        <end position="52"/>
    </location>
</feature>
<evidence type="ECO:0000313" key="5">
    <source>
        <dbReference type="Proteomes" id="UP000076154"/>
    </source>
</evidence>
<organism evidence="4 5">
    <name type="scientific">Hypsizygus marmoreus</name>
    <name type="common">White beech mushroom</name>
    <name type="synonym">Agaricus marmoreus</name>
    <dbReference type="NCBI Taxonomy" id="39966"/>
    <lineage>
        <taxon>Eukaryota</taxon>
        <taxon>Fungi</taxon>
        <taxon>Dikarya</taxon>
        <taxon>Basidiomycota</taxon>
        <taxon>Agaricomycotina</taxon>
        <taxon>Agaricomycetes</taxon>
        <taxon>Agaricomycetidae</taxon>
        <taxon>Agaricales</taxon>
        <taxon>Tricholomatineae</taxon>
        <taxon>Lyophyllaceae</taxon>
        <taxon>Hypsizygus</taxon>
    </lineage>
</organism>
<protein>
    <submittedName>
        <fullName evidence="4">Uncharacterized protein</fullName>
    </submittedName>
</protein>
<keyword evidence="3" id="KW-0472">Membrane</keyword>
<keyword evidence="3" id="KW-1133">Transmembrane helix</keyword>
<reference evidence="4" key="1">
    <citation type="submission" date="2018-04" db="EMBL/GenBank/DDBJ databases">
        <title>Whole genome sequencing of Hypsizygus marmoreus.</title>
        <authorList>
            <person name="Choi I.-G."/>
            <person name="Min B."/>
            <person name="Kim J.-G."/>
            <person name="Kim S."/>
            <person name="Oh Y.-L."/>
            <person name="Kong W.-S."/>
            <person name="Park H."/>
            <person name="Jeong J."/>
            <person name="Song E.-S."/>
        </authorList>
    </citation>
    <scope>NUCLEOTIDE SEQUENCE [LARGE SCALE GENOMIC DNA]</scope>
    <source>
        <strain evidence="4">51987-8</strain>
    </source>
</reference>
<keyword evidence="3" id="KW-0812">Transmembrane</keyword>
<feature type="compositionally biased region" description="Polar residues" evidence="2">
    <location>
        <begin position="42"/>
        <end position="52"/>
    </location>
</feature>
<dbReference type="AlphaFoldDB" id="A0A369K0M3"/>
<feature type="transmembrane region" description="Helical" evidence="3">
    <location>
        <begin position="58"/>
        <end position="80"/>
    </location>
</feature>
<dbReference type="STRING" id="39966.A0A369K0M3"/>
<comment type="caution">
    <text evidence="4">The sequence shown here is derived from an EMBL/GenBank/DDBJ whole genome shotgun (WGS) entry which is preliminary data.</text>
</comment>
<proteinExistence type="predicted"/>
<dbReference type="EMBL" id="LUEZ02000018">
    <property type="protein sequence ID" value="RDB27142.1"/>
    <property type="molecule type" value="Genomic_DNA"/>
</dbReference>
<evidence type="ECO:0000256" key="3">
    <source>
        <dbReference type="SAM" id="Phobius"/>
    </source>
</evidence>